<evidence type="ECO:0008006" key="5">
    <source>
        <dbReference type="Google" id="ProtNLM"/>
    </source>
</evidence>
<feature type="region of interest" description="Disordered" evidence="1">
    <location>
        <begin position="179"/>
        <end position="206"/>
    </location>
</feature>
<protein>
    <recommendedName>
        <fullName evidence="5">DUF2059 domain-containing protein</fullName>
    </recommendedName>
</protein>
<dbReference type="Proteomes" id="UP000301751">
    <property type="component" value="Unassembled WGS sequence"/>
</dbReference>
<comment type="caution">
    <text evidence="3">The sequence shown here is derived from an EMBL/GenBank/DDBJ whole genome shotgun (WGS) entry which is preliminary data.</text>
</comment>
<dbReference type="EMBL" id="BJCL01000003">
    <property type="protein sequence ID" value="GCL62654.1"/>
    <property type="molecule type" value="Genomic_DNA"/>
</dbReference>
<proteinExistence type="predicted"/>
<organism evidence="3 4">
    <name type="scientific">Pseudaquabacterium pictum</name>
    <dbReference type="NCBI Taxonomy" id="2315236"/>
    <lineage>
        <taxon>Bacteria</taxon>
        <taxon>Pseudomonadati</taxon>
        <taxon>Pseudomonadota</taxon>
        <taxon>Betaproteobacteria</taxon>
        <taxon>Burkholderiales</taxon>
        <taxon>Sphaerotilaceae</taxon>
        <taxon>Pseudaquabacterium</taxon>
    </lineage>
</organism>
<accession>A0A480AM44</accession>
<evidence type="ECO:0000256" key="2">
    <source>
        <dbReference type="SAM" id="SignalP"/>
    </source>
</evidence>
<evidence type="ECO:0000256" key="1">
    <source>
        <dbReference type="SAM" id="MobiDB-lite"/>
    </source>
</evidence>
<dbReference type="AlphaFoldDB" id="A0A480AM44"/>
<sequence length="206" mass="21299">MTFFTRLACTALLSTVAAAAMAQGAVSPAKKELVQKVLTLQQAGIEGIGNALANQTANQVLQVAGQAVARVPAEKREALAAELQAEVKKFFDDIAPVLRASAVKTAPTTIGTALEEKFSEDELKVLVTWLESPVSKKYQQMSGELQQSLGQKLVADTRPQIEPKLKALEGVLGSKLQAAAGESGGAAPGAAAARPAGPRASGPAKK</sequence>
<keyword evidence="2" id="KW-0732">Signal</keyword>
<feature type="chain" id="PRO_5019742904" description="DUF2059 domain-containing protein" evidence="2">
    <location>
        <begin position="23"/>
        <end position="206"/>
    </location>
</feature>
<evidence type="ECO:0000313" key="3">
    <source>
        <dbReference type="EMBL" id="GCL62654.1"/>
    </source>
</evidence>
<reference evidence="4" key="1">
    <citation type="submission" date="2019-03" db="EMBL/GenBank/DDBJ databases">
        <title>Aquabacterium pictum sp.nov., the first bacteriochlorophyll a-containing freshwater bacterium in the genus Aquabacterium of the class Betaproteobacteria.</title>
        <authorList>
            <person name="Hirose S."/>
            <person name="Tank M."/>
            <person name="Hara E."/>
            <person name="Tamaki H."/>
            <person name="Takaichi S."/>
            <person name="Haruta S."/>
            <person name="Hanada S."/>
        </authorList>
    </citation>
    <scope>NUCLEOTIDE SEQUENCE [LARGE SCALE GENOMIC DNA]</scope>
    <source>
        <strain evidence="4">W35</strain>
    </source>
</reference>
<name>A0A480AM44_9BURK</name>
<evidence type="ECO:0000313" key="4">
    <source>
        <dbReference type="Proteomes" id="UP000301751"/>
    </source>
</evidence>
<feature type="compositionally biased region" description="Low complexity" evidence="1">
    <location>
        <begin position="188"/>
        <end position="206"/>
    </location>
</feature>
<dbReference type="RefSeq" id="WP_137732396.1">
    <property type="nucleotide sequence ID" value="NZ_BJCL01000003.1"/>
</dbReference>
<dbReference type="OrthoDB" id="8902809at2"/>
<keyword evidence="4" id="KW-1185">Reference proteome</keyword>
<feature type="signal peptide" evidence="2">
    <location>
        <begin position="1"/>
        <end position="22"/>
    </location>
</feature>
<gene>
    <name evidence="3" type="ORF">AQPW35_17350</name>
</gene>